<feature type="domain" description="Glycosyltransferase family 18 catalytic" evidence="2">
    <location>
        <begin position="212"/>
        <end position="415"/>
    </location>
</feature>
<dbReference type="InterPro" id="IPR026116">
    <property type="entry name" value="GT18_cat"/>
</dbReference>
<reference evidence="3" key="1">
    <citation type="submission" date="2020-05" db="EMBL/GenBank/DDBJ databases">
        <title>Mycena genomes resolve the evolution of fungal bioluminescence.</title>
        <authorList>
            <person name="Tsai I.J."/>
        </authorList>
    </citation>
    <scope>NUCLEOTIDE SEQUENCE</scope>
    <source>
        <strain evidence="3">171206Taipei</strain>
    </source>
</reference>
<evidence type="ECO:0000313" key="3">
    <source>
        <dbReference type="EMBL" id="KAF7306540.1"/>
    </source>
</evidence>
<keyword evidence="4" id="KW-1185">Reference proteome</keyword>
<dbReference type="GeneID" id="59343783"/>
<dbReference type="RefSeq" id="XP_037221559.1">
    <property type="nucleotide sequence ID" value="XM_037361267.1"/>
</dbReference>
<dbReference type="Pfam" id="PF15024">
    <property type="entry name" value="Glyco_transf_18"/>
    <property type="match status" value="1"/>
</dbReference>
<dbReference type="AlphaFoldDB" id="A0A8H6SWR0"/>
<dbReference type="UniPathway" id="UPA00378"/>
<feature type="chain" id="PRO_5034378552" description="Glycosyltransferase family 18 catalytic domain-containing protein" evidence="1">
    <location>
        <begin position="28"/>
        <end position="444"/>
    </location>
</feature>
<dbReference type="EMBL" id="JACAZF010000004">
    <property type="protein sequence ID" value="KAF7306540.1"/>
    <property type="molecule type" value="Genomic_DNA"/>
</dbReference>
<name>A0A8H6SWR0_9AGAR</name>
<comment type="caution">
    <text evidence="3">The sequence shown here is derived from an EMBL/GenBank/DDBJ whole genome shotgun (WGS) entry which is preliminary data.</text>
</comment>
<gene>
    <name evidence="3" type="ORF">MIND_00445300</name>
</gene>
<dbReference type="GO" id="GO:0030144">
    <property type="term" value="F:alpha-1,6-mannosylglycoprotein 6-beta-N-acetylglucosaminyltransferase activity"/>
    <property type="evidence" value="ECO:0007669"/>
    <property type="project" value="InterPro"/>
</dbReference>
<sequence>MAKSFISHRRRSLLVLPLIFMVLLLRSLPNPDSIMLGRPGTTNIDLYKPLITYSDRLHSWIPENQRTIHGLFLCMEAKNCAQNQTKVIVLASPEFIENKKGGYVSGENIWAFSTVSALQNMGYTMVYAESTDVAVTLYHILDPLVEMVIFNPDQAFECFNAPLCVRSEENPAGIPAWRIFSFCFWSGLGTALKINPLGDKWSLSPEDYPGREASYVGYSIEAQCHKQRHVPKEQRKHQAYILGKRIGLFSPQNTAWAPELYDAAATETGIAFIAAAYQETRDPTPKLSKAITNLLAPGQEILSQDKFYDHLAHSKVLVGLGDPVLSPTPYDALCLGVPFINVIRSWDRTNPADKSRWAAQHGFLKRLDPPYVYNVFAGDRKGFVDAVKSAVANPIESYIVDAMRISAVEKRLGELLQRNWRSEAIELLEQRRSGRESGPLFHVE</sequence>
<dbReference type="OrthoDB" id="2113294at2759"/>
<organism evidence="3 4">
    <name type="scientific">Mycena indigotica</name>
    <dbReference type="NCBI Taxonomy" id="2126181"/>
    <lineage>
        <taxon>Eukaryota</taxon>
        <taxon>Fungi</taxon>
        <taxon>Dikarya</taxon>
        <taxon>Basidiomycota</taxon>
        <taxon>Agaricomycotina</taxon>
        <taxon>Agaricomycetes</taxon>
        <taxon>Agaricomycetidae</taxon>
        <taxon>Agaricales</taxon>
        <taxon>Marasmiineae</taxon>
        <taxon>Mycenaceae</taxon>
        <taxon>Mycena</taxon>
    </lineage>
</organism>
<evidence type="ECO:0000259" key="2">
    <source>
        <dbReference type="Pfam" id="PF15024"/>
    </source>
</evidence>
<protein>
    <recommendedName>
        <fullName evidence="2">Glycosyltransferase family 18 catalytic domain-containing protein</fullName>
    </recommendedName>
</protein>
<accession>A0A8H6SWR0</accession>
<evidence type="ECO:0000256" key="1">
    <source>
        <dbReference type="SAM" id="SignalP"/>
    </source>
</evidence>
<dbReference type="Proteomes" id="UP000636479">
    <property type="component" value="Unassembled WGS sequence"/>
</dbReference>
<evidence type="ECO:0000313" key="4">
    <source>
        <dbReference type="Proteomes" id="UP000636479"/>
    </source>
</evidence>
<feature type="signal peptide" evidence="1">
    <location>
        <begin position="1"/>
        <end position="27"/>
    </location>
</feature>
<proteinExistence type="predicted"/>
<keyword evidence="1" id="KW-0732">Signal</keyword>